<accession>A0A1L8MNE1</accession>
<evidence type="ECO:0000256" key="3">
    <source>
        <dbReference type="ARBA" id="ARBA00022723"/>
    </source>
</evidence>
<dbReference type="GO" id="GO:0008413">
    <property type="term" value="F:8-oxo-7,8-dihydroguanosine triphosphate pyrophosphatase activity"/>
    <property type="evidence" value="ECO:0007669"/>
    <property type="project" value="InterPro"/>
</dbReference>
<comment type="caution">
    <text evidence="7">The sequence shown here is derived from an EMBL/GenBank/DDBJ whole genome shotgun (WGS) entry which is preliminary data.</text>
</comment>
<dbReference type="AlphaFoldDB" id="A0A1L8MNE1"/>
<evidence type="ECO:0000313" key="7">
    <source>
        <dbReference type="EMBL" id="OJF72262.1"/>
    </source>
</evidence>
<dbReference type="PRINTS" id="PR01402">
    <property type="entry name" value="MUTATORMUTX"/>
</dbReference>
<dbReference type="InterPro" id="IPR015797">
    <property type="entry name" value="NUDIX_hydrolase-like_dom_sf"/>
</dbReference>
<name>A0A1L8MNE1_9STRE</name>
<dbReference type="PANTHER" id="PTHR43758:SF2">
    <property type="entry name" value="OXIDIZED PURINE NUCLEOSIDE TRIPHOSPHATE HYDROLASE"/>
    <property type="match status" value="1"/>
</dbReference>
<organism evidence="7 8">
    <name type="scientific">Streptococcus bovimastitidis</name>
    <dbReference type="NCBI Taxonomy" id="1856638"/>
    <lineage>
        <taxon>Bacteria</taxon>
        <taxon>Bacillati</taxon>
        <taxon>Bacillota</taxon>
        <taxon>Bacilli</taxon>
        <taxon>Lactobacillales</taxon>
        <taxon>Streptococcaceae</taxon>
        <taxon>Streptococcus</taxon>
    </lineage>
</organism>
<keyword evidence="3" id="KW-0479">Metal-binding</keyword>
<comment type="cofactor">
    <cofactor evidence="1">
        <name>Mg(2+)</name>
        <dbReference type="ChEBI" id="CHEBI:18420"/>
    </cofactor>
</comment>
<dbReference type="PROSITE" id="PS00893">
    <property type="entry name" value="NUDIX_BOX"/>
    <property type="match status" value="1"/>
</dbReference>
<dbReference type="InterPro" id="IPR000086">
    <property type="entry name" value="NUDIX_hydrolase_dom"/>
</dbReference>
<dbReference type="CDD" id="cd18886">
    <property type="entry name" value="NUDIX_MutT_Nudt1"/>
    <property type="match status" value="1"/>
</dbReference>
<evidence type="ECO:0000256" key="5">
    <source>
        <dbReference type="ARBA" id="ARBA00022842"/>
    </source>
</evidence>
<dbReference type="GO" id="GO:0006281">
    <property type="term" value="P:DNA repair"/>
    <property type="evidence" value="ECO:0007669"/>
    <property type="project" value="InterPro"/>
</dbReference>
<keyword evidence="4" id="KW-0378">Hydrolase</keyword>
<feature type="domain" description="Nudix hydrolase" evidence="6">
    <location>
        <begin position="1"/>
        <end position="133"/>
    </location>
</feature>
<gene>
    <name evidence="7" type="ORF">A9Q68_01585</name>
</gene>
<dbReference type="Pfam" id="PF00293">
    <property type="entry name" value="NUDIX"/>
    <property type="match status" value="1"/>
</dbReference>
<evidence type="ECO:0000259" key="6">
    <source>
        <dbReference type="PROSITE" id="PS51462"/>
    </source>
</evidence>
<dbReference type="OrthoDB" id="9804563at2"/>
<keyword evidence="8" id="KW-1185">Reference proteome</keyword>
<keyword evidence="5" id="KW-0460">Magnesium</keyword>
<dbReference type="STRING" id="1856638.A9Q68_01585"/>
<evidence type="ECO:0000256" key="1">
    <source>
        <dbReference type="ARBA" id="ARBA00001946"/>
    </source>
</evidence>
<dbReference type="PROSITE" id="PS51462">
    <property type="entry name" value="NUDIX"/>
    <property type="match status" value="1"/>
</dbReference>
<protein>
    <submittedName>
        <fullName evidence="7">DNA mismatch repair protein MutT</fullName>
    </submittedName>
</protein>
<evidence type="ECO:0000256" key="2">
    <source>
        <dbReference type="ARBA" id="ARBA00005582"/>
    </source>
</evidence>
<reference evidence="8" key="1">
    <citation type="submission" date="2016-06" db="EMBL/GenBank/DDBJ databases">
        <authorList>
            <person name="de Vries S.P.W."/>
            <person name="Hadjirin N.F."/>
            <person name="Lay E.M."/>
            <person name="Zadoks R.N."/>
            <person name="Peacock S.J."/>
            <person name="Parkhill J."/>
            <person name="Grant A.J."/>
            <person name="Mcdougall S."/>
            <person name="Holmes M.A."/>
        </authorList>
    </citation>
    <scope>NUCLEOTIDE SEQUENCE [LARGE SCALE GENOMIC DNA]</scope>
    <source>
        <strain evidence="8">NZ1587</strain>
    </source>
</reference>
<proteinExistence type="inferred from homology"/>
<dbReference type="SUPFAM" id="SSF55811">
    <property type="entry name" value="Nudix"/>
    <property type="match status" value="1"/>
</dbReference>
<dbReference type="RefSeq" id="WP_071792916.1">
    <property type="nucleotide sequence ID" value="NZ_LZDD01000001.1"/>
</dbReference>
<dbReference type="GO" id="GO:0005737">
    <property type="term" value="C:cytoplasm"/>
    <property type="evidence" value="ECO:0007669"/>
    <property type="project" value="TreeGrafter"/>
</dbReference>
<comment type="similarity">
    <text evidence="2">Belongs to the Nudix hydrolase family.</text>
</comment>
<evidence type="ECO:0000256" key="4">
    <source>
        <dbReference type="ARBA" id="ARBA00022801"/>
    </source>
</evidence>
<dbReference type="InterPro" id="IPR020084">
    <property type="entry name" value="NUDIX_hydrolase_CS"/>
</dbReference>
<dbReference type="EMBL" id="LZDD01000001">
    <property type="protein sequence ID" value="OJF72262.1"/>
    <property type="molecule type" value="Genomic_DNA"/>
</dbReference>
<sequence>MTKLATICYIDNGESLLLLHRNKKDNDVHEGKWISVGGKLEAGESPDQCAIREIYEETHLKVEKMDFKGVITFPEFTPGHDWYTYVFKVTAFSGQLISDEESREGTLEWVPYDQVLTKPTWEGDYDIFKWILEDRPFFSAKFSYGPNHQLLEKEVTFYGSEKGTGIEKGGQNINE</sequence>
<dbReference type="GO" id="GO:0046872">
    <property type="term" value="F:metal ion binding"/>
    <property type="evidence" value="ECO:0007669"/>
    <property type="project" value="UniProtKB-KW"/>
</dbReference>
<dbReference type="Gene3D" id="3.90.79.10">
    <property type="entry name" value="Nucleoside Triphosphate Pyrophosphohydrolase"/>
    <property type="match status" value="1"/>
</dbReference>
<dbReference type="InterPro" id="IPR003562">
    <property type="entry name" value="Mutator_MutX_prot"/>
</dbReference>
<dbReference type="Proteomes" id="UP000182015">
    <property type="component" value="Unassembled WGS sequence"/>
</dbReference>
<evidence type="ECO:0000313" key="8">
    <source>
        <dbReference type="Proteomes" id="UP000182015"/>
    </source>
</evidence>
<dbReference type="PANTHER" id="PTHR43758">
    <property type="entry name" value="7,8-DIHYDRO-8-OXOGUANINE TRIPHOSPHATASE"/>
    <property type="match status" value="1"/>
</dbReference>